<protein>
    <submittedName>
        <fullName evidence="2">Uncharacterized protein</fullName>
    </submittedName>
</protein>
<keyword evidence="1" id="KW-0812">Transmembrane</keyword>
<evidence type="ECO:0000256" key="1">
    <source>
        <dbReference type="SAM" id="Phobius"/>
    </source>
</evidence>
<gene>
    <name evidence="2" type="ORF">NP493_759g00005</name>
</gene>
<accession>A0AAD9KNU9</accession>
<dbReference type="EMBL" id="JAODUO010000763">
    <property type="protein sequence ID" value="KAK2174948.1"/>
    <property type="molecule type" value="Genomic_DNA"/>
</dbReference>
<dbReference type="Proteomes" id="UP001209878">
    <property type="component" value="Unassembled WGS sequence"/>
</dbReference>
<comment type="caution">
    <text evidence="2">The sequence shown here is derived from an EMBL/GenBank/DDBJ whole genome shotgun (WGS) entry which is preliminary data.</text>
</comment>
<reference evidence="2" key="1">
    <citation type="journal article" date="2023" name="Mol. Biol. Evol.">
        <title>Third-Generation Sequencing Reveals the Adaptive Role of the Epigenome in Three Deep-Sea Polychaetes.</title>
        <authorList>
            <person name="Perez M."/>
            <person name="Aroh O."/>
            <person name="Sun Y."/>
            <person name="Lan Y."/>
            <person name="Juniper S.K."/>
            <person name="Young C.R."/>
            <person name="Angers B."/>
            <person name="Qian P.Y."/>
        </authorList>
    </citation>
    <scope>NUCLEOTIDE SEQUENCE</scope>
    <source>
        <strain evidence="2">R07B-5</strain>
    </source>
</reference>
<dbReference type="PROSITE" id="PS51257">
    <property type="entry name" value="PROKAR_LIPOPROTEIN"/>
    <property type="match status" value="1"/>
</dbReference>
<keyword evidence="1" id="KW-0472">Membrane</keyword>
<evidence type="ECO:0000313" key="3">
    <source>
        <dbReference type="Proteomes" id="UP001209878"/>
    </source>
</evidence>
<evidence type="ECO:0000313" key="2">
    <source>
        <dbReference type="EMBL" id="KAK2174948.1"/>
    </source>
</evidence>
<dbReference type="AlphaFoldDB" id="A0AAD9KNU9"/>
<sequence length="116" mass="13490">MLSLKMAHTVSVLISCMSVSQLACFDELSPYTKWSRYLCIRAWLSGLPRQKFWRKTWAAFITFFMFLSSFSWWICSNSSTTVWAPMFFSRSCSCLAGPELVTHFSVSFSRMSFIFL</sequence>
<keyword evidence="1" id="KW-1133">Transmembrane helix</keyword>
<proteinExistence type="predicted"/>
<organism evidence="2 3">
    <name type="scientific">Ridgeia piscesae</name>
    <name type="common">Tubeworm</name>
    <dbReference type="NCBI Taxonomy" id="27915"/>
    <lineage>
        <taxon>Eukaryota</taxon>
        <taxon>Metazoa</taxon>
        <taxon>Spiralia</taxon>
        <taxon>Lophotrochozoa</taxon>
        <taxon>Annelida</taxon>
        <taxon>Polychaeta</taxon>
        <taxon>Sedentaria</taxon>
        <taxon>Canalipalpata</taxon>
        <taxon>Sabellida</taxon>
        <taxon>Siboglinidae</taxon>
        <taxon>Ridgeia</taxon>
    </lineage>
</organism>
<keyword evidence="3" id="KW-1185">Reference proteome</keyword>
<feature type="transmembrane region" description="Helical" evidence="1">
    <location>
        <begin position="57"/>
        <end position="75"/>
    </location>
</feature>
<name>A0AAD9KNU9_RIDPI</name>